<protein>
    <submittedName>
        <fullName evidence="3">DUF4189 domain-containing protein</fullName>
    </submittedName>
</protein>
<evidence type="ECO:0000256" key="1">
    <source>
        <dbReference type="SAM" id="SignalP"/>
    </source>
</evidence>
<keyword evidence="1" id="KW-0732">Signal</keyword>
<dbReference type="Pfam" id="PF13827">
    <property type="entry name" value="DUF4189"/>
    <property type="match status" value="1"/>
</dbReference>
<dbReference type="RefSeq" id="WP_151086069.1">
    <property type="nucleotide sequence ID" value="NZ_CP038018.1"/>
</dbReference>
<dbReference type="EMBL" id="CP038018">
    <property type="protein sequence ID" value="QED91610.1"/>
    <property type="molecule type" value="Genomic_DNA"/>
</dbReference>
<feature type="signal peptide" evidence="1">
    <location>
        <begin position="1"/>
        <end position="26"/>
    </location>
</feature>
<organism evidence="3 4">
    <name type="scientific">Eikenella exigua</name>
    <dbReference type="NCBI Taxonomy" id="2528037"/>
    <lineage>
        <taxon>Bacteria</taxon>
        <taxon>Pseudomonadati</taxon>
        <taxon>Pseudomonadota</taxon>
        <taxon>Betaproteobacteria</taxon>
        <taxon>Neisseriales</taxon>
        <taxon>Neisseriaceae</taxon>
        <taxon>Eikenella</taxon>
    </lineage>
</organism>
<sequence>MKQSMMNTAAGVLAAVLLGSAGLAYANPYPVGSQQWHNFNGIMQSEADRIQRERNAVRQQPTYSGPTAAEIRAWEQREAEVQAEIARFRATPYWMVIGRDWEKSGFIWSGGYESKQRAVEETLKQCRSSNCGVVAAFSNACGVIVYAVHHPKTINDIFVGVDADDRKAAEEAMRACEAVHGKREDRCFYSGIRTRNGTAFCSGYDYGIYNQK</sequence>
<keyword evidence="4" id="KW-1185">Reference proteome</keyword>
<reference evidence="4" key="1">
    <citation type="journal article" date="2019" name="J. Anim. Genet.">
        <title>Description and whole genome sequencing of Eikenella exigua sp. nov., isolated from brain abscess and blood.</title>
        <authorList>
            <person name="Stormo K.A."/>
            <person name="Nygaard R.M."/>
            <person name="Bruvold T.S."/>
            <person name="Dimmen G."/>
            <person name="Lindemann P.C."/>
            <person name="Jordal S."/>
            <person name="Kommedal O."/>
        </authorList>
    </citation>
    <scope>NUCLEOTIDE SEQUENCE [LARGE SCALE GENOMIC DNA]</scope>
    <source>
        <strain evidence="4">PXX</strain>
    </source>
</reference>
<evidence type="ECO:0000313" key="4">
    <source>
        <dbReference type="Proteomes" id="UP000326695"/>
    </source>
</evidence>
<feature type="domain" description="DUF4189" evidence="2">
    <location>
        <begin position="96"/>
        <end position="182"/>
    </location>
</feature>
<proteinExistence type="predicted"/>
<accession>A0AAX1F6G3</accession>
<dbReference type="InterPro" id="IPR025240">
    <property type="entry name" value="DUF4189"/>
</dbReference>
<gene>
    <name evidence="3" type="ORF">EZJ17_02360</name>
</gene>
<dbReference type="AlphaFoldDB" id="A0AAX1F6G3"/>
<dbReference type="KEGG" id="eex:EZJ17_02360"/>
<name>A0AAX1F6G3_9NEIS</name>
<feature type="chain" id="PRO_5043634440" evidence="1">
    <location>
        <begin position="27"/>
        <end position="212"/>
    </location>
</feature>
<evidence type="ECO:0000313" key="3">
    <source>
        <dbReference type="EMBL" id="QED91610.1"/>
    </source>
</evidence>
<evidence type="ECO:0000259" key="2">
    <source>
        <dbReference type="Pfam" id="PF13827"/>
    </source>
</evidence>
<dbReference type="Proteomes" id="UP000326695">
    <property type="component" value="Chromosome"/>
</dbReference>